<keyword evidence="6 9" id="KW-0418">Kinase</keyword>
<dbReference type="InterPro" id="IPR036393">
    <property type="entry name" value="AceGlu_kinase-like_sf"/>
</dbReference>
<dbReference type="PANTHER" id="PTHR23342">
    <property type="entry name" value="N-ACETYLGLUTAMATE SYNTHASE"/>
    <property type="match status" value="1"/>
</dbReference>
<comment type="similarity">
    <text evidence="9">Belongs to the acetylglutamate kinase family. ArgB subfamily.</text>
</comment>
<dbReference type="InterPro" id="IPR001048">
    <property type="entry name" value="Asp/Glu/Uridylate_kinase"/>
</dbReference>
<comment type="pathway">
    <text evidence="1 9">Amino-acid biosynthesis; L-arginine biosynthesis; N(2)-acetyl-L-ornithine from L-glutamate: step 2/4.</text>
</comment>
<dbReference type="GO" id="GO:0003991">
    <property type="term" value="F:acetylglutamate kinase activity"/>
    <property type="evidence" value="ECO:0007669"/>
    <property type="project" value="UniProtKB-UniRule"/>
</dbReference>
<dbReference type="STRING" id="1194090.SAMN05443144_104110"/>
<evidence type="ECO:0000256" key="6">
    <source>
        <dbReference type="ARBA" id="ARBA00022777"/>
    </source>
</evidence>
<evidence type="ECO:0000256" key="5">
    <source>
        <dbReference type="ARBA" id="ARBA00022741"/>
    </source>
</evidence>
<feature type="site" description="Transition state stabilizer" evidence="9">
    <location>
        <position position="8"/>
    </location>
</feature>
<feature type="site" description="Transition state stabilizer" evidence="9">
    <location>
        <position position="225"/>
    </location>
</feature>
<dbReference type="CDD" id="cd04238">
    <property type="entry name" value="AAK_NAGK-like"/>
    <property type="match status" value="1"/>
</dbReference>
<dbReference type="AlphaFoldDB" id="A0A1M4XF42"/>
<evidence type="ECO:0000256" key="7">
    <source>
        <dbReference type="ARBA" id="ARBA00022840"/>
    </source>
</evidence>
<dbReference type="GO" id="GO:0042450">
    <property type="term" value="P:L-arginine biosynthetic process via ornithine"/>
    <property type="evidence" value="ECO:0007669"/>
    <property type="project" value="UniProtKB-UniRule"/>
</dbReference>
<feature type="binding site" evidence="9">
    <location>
        <begin position="40"/>
        <end position="41"/>
    </location>
    <ligand>
        <name>substrate</name>
    </ligand>
</feature>
<dbReference type="PIRSF" id="PIRSF000728">
    <property type="entry name" value="NAGK"/>
    <property type="match status" value="1"/>
</dbReference>
<feature type="binding site" evidence="9">
    <location>
        <position position="159"/>
    </location>
    <ligand>
        <name>substrate</name>
    </ligand>
</feature>
<evidence type="ECO:0000256" key="1">
    <source>
        <dbReference type="ARBA" id="ARBA00004828"/>
    </source>
</evidence>
<evidence type="ECO:0000259" key="10">
    <source>
        <dbReference type="Pfam" id="PF00696"/>
    </source>
</evidence>
<accession>A0A1M4XF42</accession>
<dbReference type="OrthoDB" id="9803155at2"/>
<protein>
    <recommendedName>
        <fullName evidence="9">Acetylglutamate kinase</fullName>
        <ecNumber evidence="9">2.7.2.8</ecNumber>
    </recommendedName>
    <alternativeName>
        <fullName evidence="9">N-acetyl-L-glutamate 5-phosphotransferase</fullName>
    </alternativeName>
    <alternativeName>
        <fullName evidence="9">NAG kinase</fullName>
        <shortName evidence="9">NAGK</shortName>
    </alternativeName>
</protein>
<dbReference type="UniPathway" id="UPA00068">
    <property type="reaction ID" value="UER00107"/>
</dbReference>
<dbReference type="Proteomes" id="UP000184041">
    <property type="component" value="Unassembled WGS sequence"/>
</dbReference>
<reference evidence="11 12" key="1">
    <citation type="submission" date="2016-11" db="EMBL/GenBank/DDBJ databases">
        <authorList>
            <person name="Jaros S."/>
            <person name="Januszkiewicz K."/>
            <person name="Wedrychowicz H."/>
        </authorList>
    </citation>
    <scope>NUCLEOTIDE SEQUENCE [LARGE SCALE GENOMIC DNA]</scope>
    <source>
        <strain evidence="11 12">DSM 21986</strain>
    </source>
</reference>
<evidence type="ECO:0000313" key="12">
    <source>
        <dbReference type="Proteomes" id="UP000184041"/>
    </source>
</evidence>
<dbReference type="NCBIfam" id="TIGR00761">
    <property type="entry name" value="argB"/>
    <property type="match status" value="1"/>
</dbReference>
<dbReference type="Gene3D" id="3.40.1160.10">
    <property type="entry name" value="Acetylglutamate kinase-like"/>
    <property type="match status" value="1"/>
</dbReference>
<evidence type="ECO:0000256" key="4">
    <source>
        <dbReference type="ARBA" id="ARBA00022679"/>
    </source>
</evidence>
<comment type="catalytic activity">
    <reaction evidence="8 9">
        <text>N-acetyl-L-glutamate + ATP = N-acetyl-L-glutamyl 5-phosphate + ADP</text>
        <dbReference type="Rhea" id="RHEA:14629"/>
        <dbReference type="ChEBI" id="CHEBI:30616"/>
        <dbReference type="ChEBI" id="CHEBI:44337"/>
        <dbReference type="ChEBI" id="CHEBI:57936"/>
        <dbReference type="ChEBI" id="CHEBI:456216"/>
        <dbReference type="EC" id="2.7.2.8"/>
    </reaction>
</comment>
<dbReference type="SUPFAM" id="SSF53633">
    <property type="entry name" value="Carbamate kinase-like"/>
    <property type="match status" value="1"/>
</dbReference>
<dbReference type="InterPro" id="IPR004662">
    <property type="entry name" value="AcgluKinase_fam"/>
</dbReference>
<dbReference type="InterPro" id="IPR037528">
    <property type="entry name" value="ArgB"/>
</dbReference>
<dbReference type="Pfam" id="PF00696">
    <property type="entry name" value="AA_kinase"/>
    <property type="match status" value="1"/>
</dbReference>
<feature type="domain" description="Aspartate/glutamate/uridylate kinase" evidence="10">
    <location>
        <begin position="6"/>
        <end position="243"/>
    </location>
</feature>
<sequence>MQTLHIIKIGGSIANSDRRLTTFLKNFSGMDTPKIVVHGGGTAATDLCNKLGIPVRMKEGRRITDKPALDVAVMVYAGLINKTIVAKLQSLSCNALGLSGADLNMIPAQKRQHPRVDYGFVGDVQPEDINTYFIRRLLDEQVVPVFPAITHDGKGQLLNTNADTIASALTIALTKYYHTHLTYCFEKPGVLLDVEDDDSWIRQIDREKYDRLKDQGVINEGMIPKLDTAFEALRREVNSVHIKHVDNLLNDKGTELTL</sequence>
<dbReference type="EMBL" id="FQUS01000004">
    <property type="protein sequence ID" value="SHE92129.1"/>
    <property type="molecule type" value="Genomic_DNA"/>
</dbReference>
<evidence type="ECO:0000256" key="8">
    <source>
        <dbReference type="ARBA" id="ARBA00048141"/>
    </source>
</evidence>
<keyword evidence="4 9" id="KW-0808">Transferase</keyword>
<organism evidence="11 12">
    <name type="scientific">Fodinibius roseus</name>
    <dbReference type="NCBI Taxonomy" id="1194090"/>
    <lineage>
        <taxon>Bacteria</taxon>
        <taxon>Pseudomonadati</taxon>
        <taxon>Balneolota</taxon>
        <taxon>Balneolia</taxon>
        <taxon>Balneolales</taxon>
        <taxon>Balneolaceae</taxon>
        <taxon>Fodinibius</taxon>
    </lineage>
</organism>
<keyword evidence="2 9" id="KW-0055">Arginine biosynthesis</keyword>
<gene>
    <name evidence="9" type="primary">argB</name>
    <name evidence="11" type="ORF">SAMN05443144_104110</name>
</gene>
<name>A0A1M4XF42_9BACT</name>
<keyword evidence="3 9" id="KW-0028">Amino-acid biosynthesis</keyword>
<evidence type="ECO:0000313" key="11">
    <source>
        <dbReference type="EMBL" id="SHE92129.1"/>
    </source>
</evidence>
<keyword evidence="12" id="KW-1185">Reference proteome</keyword>
<comment type="function">
    <text evidence="9">Catalyzes the ATP-dependent phosphorylation of N-acetyl-L-glutamate.</text>
</comment>
<dbReference type="GO" id="GO:0005737">
    <property type="term" value="C:cytoplasm"/>
    <property type="evidence" value="ECO:0007669"/>
    <property type="project" value="UniProtKB-SubCell"/>
</dbReference>
<dbReference type="EC" id="2.7.2.8" evidence="9"/>
<evidence type="ECO:0000256" key="3">
    <source>
        <dbReference type="ARBA" id="ARBA00022605"/>
    </source>
</evidence>
<keyword evidence="5 9" id="KW-0547">Nucleotide-binding</keyword>
<evidence type="ECO:0000256" key="9">
    <source>
        <dbReference type="HAMAP-Rule" id="MF_00082"/>
    </source>
</evidence>
<feature type="binding site" evidence="9">
    <location>
        <position position="62"/>
    </location>
    <ligand>
        <name>substrate</name>
    </ligand>
</feature>
<keyword evidence="7 9" id="KW-0067">ATP-binding</keyword>
<proteinExistence type="inferred from homology"/>
<dbReference type="PANTHER" id="PTHR23342:SF0">
    <property type="entry name" value="N-ACETYLGLUTAMATE SYNTHASE, MITOCHONDRIAL"/>
    <property type="match status" value="1"/>
</dbReference>
<dbReference type="HAMAP" id="MF_00082">
    <property type="entry name" value="ArgB"/>
    <property type="match status" value="1"/>
</dbReference>
<comment type="subcellular location">
    <subcellularLocation>
        <location evidence="9">Cytoplasm</location>
    </subcellularLocation>
</comment>
<evidence type="ECO:0000256" key="2">
    <source>
        <dbReference type="ARBA" id="ARBA00022571"/>
    </source>
</evidence>
<dbReference type="GO" id="GO:0005524">
    <property type="term" value="F:ATP binding"/>
    <property type="evidence" value="ECO:0007669"/>
    <property type="project" value="UniProtKB-UniRule"/>
</dbReference>
<dbReference type="RefSeq" id="WP_073060155.1">
    <property type="nucleotide sequence ID" value="NZ_FQUS01000004.1"/>
</dbReference>
<keyword evidence="9" id="KW-0963">Cytoplasm</keyword>